<feature type="domain" description="ABC transporter" evidence="13">
    <location>
        <begin position="2"/>
        <end position="245"/>
    </location>
</feature>
<dbReference type="Gene3D" id="3.40.50.300">
    <property type="entry name" value="P-loop containing nucleotide triphosphate hydrolases"/>
    <property type="match status" value="1"/>
</dbReference>
<evidence type="ECO:0000256" key="12">
    <source>
        <dbReference type="ARBA" id="ARBA00023136"/>
    </source>
</evidence>
<dbReference type="FunFam" id="3.40.50.300:FF:000056">
    <property type="entry name" value="Cell division ATP-binding protein FtsE"/>
    <property type="match status" value="1"/>
</dbReference>
<evidence type="ECO:0000256" key="1">
    <source>
        <dbReference type="ARBA" id="ARBA00002579"/>
    </source>
</evidence>
<proteinExistence type="inferred from homology"/>
<evidence type="ECO:0000256" key="10">
    <source>
        <dbReference type="ARBA" id="ARBA00022967"/>
    </source>
</evidence>
<dbReference type="InterPro" id="IPR003439">
    <property type="entry name" value="ABC_transporter-like_ATP-bd"/>
</dbReference>
<keyword evidence="7" id="KW-0997">Cell inner membrane</keyword>
<evidence type="ECO:0000256" key="6">
    <source>
        <dbReference type="ARBA" id="ARBA00022475"/>
    </source>
</evidence>
<evidence type="ECO:0000256" key="5">
    <source>
        <dbReference type="ARBA" id="ARBA00022448"/>
    </source>
</evidence>
<protein>
    <recommendedName>
        <fullName evidence="4">Cell division ATP-binding protein FtsE</fullName>
    </recommendedName>
</protein>
<evidence type="ECO:0000256" key="2">
    <source>
        <dbReference type="ARBA" id="ARBA00004417"/>
    </source>
</evidence>
<gene>
    <name evidence="14" type="ORF">SAMN02745664_10414</name>
</gene>
<evidence type="ECO:0000256" key="7">
    <source>
        <dbReference type="ARBA" id="ARBA00022519"/>
    </source>
</evidence>
<dbReference type="InterPro" id="IPR018449">
    <property type="entry name" value="NIL_domain"/>
</dbReference>
<evidence type="ECO:0000313" key="15">
    <source>
        <dbReference type="Proteomes" id="UP000187495"/>
    </source>
</evidence>
<dbReference type="Pfam" id="PF00005">
    <property type="entry name" value="ABC_tran"/>
    <property type="match status" value="1"/>
</dbReference>
<keyword evidence="5" id="KW-0813">Transport</keyword>
<dbReference type="SMART" id="SM00930">
    <property type="entry name" value="NIL"/>
    <property type="match status" value="1"/>
</dbReference>
<dbReference type="InterPro" id="IPR041701">
    <property type="entry name" value="MetN_ABC"/>
</dbReference>
<accession>A0A1N7EBK9</accession>
<dbReference type="NCBIfam" id="TIGR02314">
    <property type="entry name" value="ABC_MetN"/>
    <property type="match status" value="1"/>
</dbReference>
<dbReference type="EMBL" id="FTNU01000004">
    <property type="protein sequence ID" value="SIR85325.1"/>
    <property type="molecule type" value="Genomic_DNA"/>
</dbReference>
<evidence type="ECO:0000313" key="14">
    <source>
        <dbReference type="EMBL" id="SIR85325.1"/>
    </source>
</evidence>
<evidence type="ECO:0000256" key="3">
    <source>
        <dbReference type="ARBA" id="ARBA00005417"/>
    </source>
</evidence>
<dbReference type="Proteomes" id="UP000187495">
    <property type="component" value="Unassembled WGS sequence"/>
</dbReference>
<keyword evidence="12" id="KW-0472">Membrane</keyword>
<dbReference type="GO" id="GO:0016887">
    <property type="term" value="F:ATP hydrolysis activity"/>
    <property type="evidence" value="ECO:0007669"/>
    <property type="project" value="InterPro"/>
</dbReference>
<organism evidence="14 15">
    <name type="scientific">Moraxella cuniculi DSM 21768</name>
    <dbReference type="NCBI Taxonomy" id="1122245"/>
    <lineage>
        <taxon>Bacteria</taxon>
        <taxon>Pseudomonadati</taxon>
        <taxon>Pseudomonadota</taxon>
        <taxon>Gammaproteobacteria</taxon>
        <taxon>Moraxellales</taxon>
        <taxon>Moraxellaceae</taxon>
        <taxon>Moraxella</taxon>
    </lineage>
</organism>
<keyword evidence="15" id="KW-1185">Reference proteome</keyword>
<dbReference type="PROSITE" id="PS00211">
    <property type="entry name" value="ABC_TRANSPORTER_1"/>
    <property type="match status" value="1"/>
</dbReference>
<dbReference type="GO" id="GO:0033232">
    <property type="term" value="F:ABC-type D-methionine transporter activity"/>
    <property type="evidence" value="ECO:0007669"/>
    <property type="project" value="InterPro"/>
</dbReference>
<keyword evidence="6" id="KW-1003">Cell membrane</keyword>
<dbReference type="Pfam" id="PF09383">
    <property type="entry name" value="NIL"/>
    <property type="match status" value="1"/>
</dbReference>
<comment type="subcellular location">
    <subcellularLocation>
        <location evidence="2">Cell inner membrane</location>
        <topology evidence="2">Peripheral membrane protein</topology>
    </subcellularLocation>
</comment>
<dbReference type="SUPFAM" id="SSF52540">
    <property type="entry name" value="P-loop containing nucleoside triphosphate hydrolases"/>
    <property type="match status" value="1"/>
</dbReference>
<name>A0A1N7EBK9_9GAMM</name>
<evidence type="ECO:0000256" key="9">
    <source>
        <dbReference type="ARBA" id="ARBA00022840"/>
    </source>
</evidence>
<dbReference type="CDD" id="cd03258">
    <property type="entry name" value="ABC_MetN_methionine_transporter"/>
    <property type="match status" value="1"/>
</dbReference>
<dbReference type="SMART" id="SM00382">
    <property type="entry name" value="AAA"/>
    <property type="match status" value="1"/>
</dbReference>
<evidence type="ECO:0000256" key="4">
    <source>
        <dbReference type="ARBA" id="ARBA00020019"/>
    </source>
</evidence>
<dbReference type="SUPFAM" id="SSF55021">
    <property type="entry name" value="ACT-like"/>
    <property type="match status" value="1"/>
</dbReference>
<dbReference type="InterPro" id="IPR017871">
    <property type="entry name" value="ABC_transporter-like_CS"/>
</dbReference>
<evidence type="ECO:0000256" key="11">
    <source>
        <dbReference type="ARBA" id="ARBA00022970"/>
    </source>
</evidence>
<dbReference type="PANTHER" id="PTHR43166">
    <property type="entry name" value="AMINO ACID IMPORT ATP-BINDING PROTEIN"/>
    <property type="match status" value="1"/>
</dbReference>
<keyword evidence="10" id="KW-1278">Translocase</keyword>
<dbReference type="InterPro" id="IPR027417">
    <property type="entry name" value="P-loop_NTPase"/>
</dbReference>
<dbReference type="InterPro" id="IPR012692">
    <property type="entry name" value="ABC_MetN_proteobac"/>
</dbReference>
<dbReference type="InterPro" id="IPR045865">
    <property type="entry name" value="ACT-like_dom_sf"/>
</dbReference>
<dbReference type="STRING" id="34061.B0189_07215"/>
<keyword evidence="11" id="KW-0029">Amino-acid transport</keyword>
<dbReference type="InterPro" id="IPR003593">
    <property type="entry name" value="AAA+_ATPase"/>
</dbReference>
<dbReference type="Gene3D" id="3.30.70.260">
    <property type="match status" value="1"/>
</dbReference>
<dbReference type="GO" id="GO:0009276">
    <property type="term" value="C:Gram-negative-bacterium-type cell wall"/>
    <property type="evidence" value="ECO:0007669"/>
    <property type="project" value="InterPro"/>
</dbReference>
<dbReference type="PANTHER" id="PTHR43166:SF30">
    <property type="entry name" value="METHIONINE IMPORT ATP-BINDING PROTEIN METN"/>
    <property type="match status" value="1"/>
</dbReference>
<dbReference type="InterPro" id="IPR050086">
    <property type="entry name" value="MetN_ABC_transporter-like"/>
</dbReference>
<comment type="function">
    <text evidence="1">Part of the ABC transporter FtsEX involved in cellular division. Important for assembly or stability of the septal ring.</text>
</comment>
<dbReference type="GO" id="GO:0005886">
    <property type="term" value="C:plasma membrane"/>
    <property type="evidence" value="ECO:0007669"/>
    <property type="project" value="UniProtKB-SubCell"/>
</dbReference>
<reference evidence="15" key="1">
    <citation type="submission" date="2017-01" db="EMBL/GenBank/DDBJ databases">
        <authorList>
            <person name="Varghese N."/>
            <person name="Submissions S."/>
        </authorList>
    </citation>
    <scope>NUCLEOTIDE SEQUENCE [LARGE SCALE GENOMIC DNA]</scope>
    <source>
        <strain evidence="15">DSM 21768</strain>
    </source>
</reference>
<dbReference type="PROSITE" id="PS50893">
    <property type="entry name" value="ABC_TRANSPORTER_2"/>
    <property type="match status" value="1"/>
</dbReference>
<comment type="similarity">
    <text evidence="3">Belongs to the ABC transporter superfamily.</text>
</comment>
<sequence>MIALSGVSKTFIIKKDGKQDSFTAVQPTDLSVQAGEIYGIIGASGAGKSTLIRCINLLEVPTTGSVVVDGTDLTTLSENQLIQKRRKIGMIFQHFNLLHSRTVFENIALPLELADTPSLVIEQKVNKLLDLVGLADKKHAYPANLSGGQKQRVAIARALASDPKVLLCDEATSALDPATTQSILKLLKQINQKLGITILLITHEMNVVKQICDKVAVIDKGRLIEQGTVGEIFANPQTELAKAFIRSTFHIGLPDDFLNKLTNEPTTNRSPVIKCEFTGNSVDMPLFSQASKQFGAEFNILTSQMDYAGGVKFGFTICQVIGEQTAVMQAIEFLHAHRVDIEVLGYLDNPNY</sequence>
<keyword evidence="9 14" id="KW-0067">ATP-binding</keyword>
<keyword evidence="8" id="KW-0547">Nucleotide-binding</keyword>
<dbReference type="GO" id="GO:0005524">
    <property type="term" value="F:ATP binding"/>
    <property type="evidence" value="ECO:0007669"/>
    <property type="project" value="UniProtKB-KW"/>
</dbReference>
<evidence type="ECO:0000259" key="13">
    <source>
        <dbReference type="PROSITE" id="PS50893"/>
    </source>
</evidence>
<dbReference type="AlphaFoldDB" id="A0A1N7EBK9"/>
<evidence type="ECO:0000256" key="8">
    <source>
        <dbReference type="ARBA" id="ARBA00022741"/>
    </source>
</evidence>